<evidence type="ECO:0000256" key="4">
    <source>
        <dbReference type="ARBA" id="ARBA00022989"/>
    </source>
</evidence>
<dbReference type="Pfam" id="PF01061">
    <property type="entry name" value="ABC2_membrane"/>
    <property type="match status" value="1"/>
</dbReference>
<keyword evidence="2" id="KW-0813">Transport</keyword>
<evidence type="ECO:0000313" key="8">
    <source>
        <dbReference type="EMBL" id="JAP30286.1"/>
    </source>
</evidence>
<sequence length="197" mass="22492">MQFSHFPQERRMLIKERSSGMYRLSSYFLAKTVGDLPLELALPTAFTFILYWMGGLKANPATFILSLLVVLYSVLVSQSLGLAYGAMLMDVKQATTLASVTTLVFLIAGGYYIQQIPPFIVWLKYLSYSYYCYKLLLGVQYNDNDYYECSKGVYCQVAEFPAIKSIGLNNMWMDVFIMALMLVGYRLIAYLALNRVR</sequence>
<feature type="transmembrane region" description="Helical" evidence="6">
    <location>
        <begin position="94"/>
        <end position="113"/>
    </location>
</feature>
<dbReference type="GO" id="GO:0140359">
    <property type="term" value="F:ABC-type transporter activity"/>
    <property type="evidence" value="ECO:0007669"/>
    <property type="project" value="InterPro"/>
</dbReference>
<reference evidence="8" key="1">
    <citation type="submission" date="2015-12" db="EMBL/GenBank/DDBJ databases">
        <title>Gene expression during late stages of embryo sac development: a critical building block for successful pollen-pistil interactions.</title>
        <authorList>
            <person name="Liu Y."/>
            <person name="Joly V."/>
            <person name="Sabar M."/>
            <person name="Matton D.P."/>
        </authorList>
    </citation>
    <scope>NUCLEOTIDE SEQUENCE</scope>
</reference>
<dbReference type="GO" id="GO:0005886">
    <property type="term" value="C:plasma membrane"/>
    <property type="evidence" value="ECO:0007669"/>
    <property type="project" value="TreeGrafter"/>
</dbReference>
<evidence type="ECO:0000256" key="6">
    <source>
        <dbReference type="SAM" id="Phobius"/>
    </source>
</evidence>
<feature type="transmembrane region" description="Helical" evidence="6">
    <location>
        <begin position="21"/>
        <end position="51"/>
    </location>
</feature>
<accession>A0A0V0ICD0</accession>
<keyword evidence="4 6" id="KW-1133">Transmembrane helix</keyword>
<keyword evidence="5 6" id="KW-0472">Membrane</keyword>
<evidence type="ECO:0000256" key="1">
    <source>
        <dbReference type="ARBA" id="ARBA00004141"/>
    </source>
</evidence>
<name>A0A0V0ICD0_SOLCH</name>
<evidence type="ECO:0000256" key="3">
    <source>
        <dbReference type="ARBA" id="ARBA00022692"/>
    </source>
</evidence>
<dbReference type="PANTHER" id="PTHR48041:SF111">
    <property type="entry name" value="ABC TRANSPORTER G FAMILY MEMBER 14"/>
    <property type="match status" value="1"/>
</dbReference>
<dbReference type="InterPro" id="IPR013525">
    <property type="entry name" value="ABC2_TM"/>
</dbReference>
<organism evidence="8">
    <name type="scientific">Solanum chacoense</name>
    <name type="common">Chaco potato</name>
    <dbReference type="NCBI Taxonomy" id="4108"/>
    <lineage>
        <taxon>Eukaryota</taxon>
        <taxon>Viridiplantae</taxon>
        <taxon>Streptophyta</taxon>
        <taxon>Embryophyta</taxon>
        <taxon>Tracheophyta</taxon>
        <taxon>Spermatophyta</taxon>
        <taxon>Magnoliopsida</taxon>
        <taxon>eudicotyledons</taxon>
        <taxon>Gunneridae</taxon>
        <taxon>Pentapetalae</taxon>
        <taxon>asterids</taxon>
        <taxon>lamiids</taxon>
        <taxon>Solanales</taxon>
        <taxon>Solanaceae</taxon>
        <taxon>Solanoideae</taxon>
        <taxon>Solaneae</taxon>
        <taxon>Solanum</taxon>
    </lineage>
</organism>
<dbReference type="PANTHER" id="PTHR48041">
    <property type="entry name" value="ABC TRANSPORTER G FAMILY MEMBER 28"/>
    <property type="match status" value="1"/>
</dbReference>
<dbReference type="EMBL" id="GEDG01008223">
    <property type="protein sequence ID" value="JAP30286.1"/>
    <property type="molecule type" value="Transcribed_RNA"/>
</dbReference>
<dbReference type="InterPro" id="IPR050352">
    <property type="entry name" value="ABCG_transporters"/>
</dbReference>
<evidence type="ECO:0000259" key="7">
    <source>
        <dbReference type="Pfam" id="PF01061"/>
    </source>
</evidence>
<comment type="subcellular location">
    <subcellularLocation>
        <location evidence="1">Membrane</location>
        <topology evidence="1">Multi-pass membrane protein</topology>
    </subcellularLocation>
</comment>
<evidence type="ECO:0000256" key="2">
    <source>
        <dbReference type="ARBA" id="ARBA00022448"/>
    </source>
</evidence>
<protein>
    <submittedName>
        <fullName evidence="8">Putative ovule protein</fullName>
    </submittedName>
</protein>
<feature type="transmembrane region" description="Helical" evidence="6">
    <location>
        <begin position="63"/>
        <end position="87"/>
    </location>
</feature>
<feature type="domain" description="ABC-2 type transporter transmembrane" evidence="7">
    <location>
        <begin position="4"/>
        <end position="141"/>
    </location>
</feature>
<keyword evidence="3 6" id="KW-0812">Transmembrane</keyword>
<dbReference type="AlphaFoldDB" id="A0A0V0ICD0"/>
<evidence type="ECO:0000256" key="5">
    <source>
        <dbReference type="ARBA" id="ARBA00023136"/>
    </source>
</evidence>
<feature type="transmembrane region" description="Helical" evidence="6">
    <location>
        <begin position="175"/>
        <end position="193"/>
    </location>
</feature>
<proteinExistence type="predicted"/>